<feature type="transmembrane region" description="Helical" evidence="1">
    <location>
        <begin position="126"/>
        <end position="152"/>
    </location>
</feature>
<dbReference type="Pfam" id="PF01757">
    <property type="entry name" value="Acyl_transf_3"/>
    <property type="match status" value="1"/>
</dbReference>
<keyword evidence="1" id="KW-0812">Transmembrane</keyword>
<proteinExistence type="predicted"/>
<feature type="transmembrane region" description="Helical" evidence="1">
    <location>
        <begin position="278"/>
        <end position="301"/>
    </location>
</feature>
<feature type="transmembrane region" description="Helical" evidence="1">
    <location>
        <begin position="211"/>
        <end position="229"/>
    </location>
</feature>
<dbReference type="AlphaFoldDB" id="A0A8J3LQR8"/>
<accession>A0A8J3LQR8</accession>
<sequence length="363" mass="38665">MWSSTAAASPAEPGTARTRSPYIDTLRAAAIVRVFLQHTAPLGALTTLLPAMWVMFGLAGYLTAVSLRRGGAARTVRSRVRRLLPPLWMLAAVAVPLMLLHGWHPFVWTDLIPWVFPLVNPPGSEWGAAFVITLWYLRVYLWFVLLSPLLWWLFQRAPVATLLTPLATAVLLSTAVTLPGSRIGDVVWSTAAYGTAWVLGYARESGLLDRLTWPVCLAAAGSLGAAALLRAATDLDGLQDPLVPVLWGTAVVLVALRARPKLAWVTAVEPVRRAVALLNARAVTVYVWQLPMIALGTWLLGALAGPPLLTIAVGAVLTLGAVLCFGWVEDLAAKRPPSLVPAVPAAPGGAVARVPVPSRVPAA</sequence>
<dbReference type="EMBL" id="BONJ01000048">
    <property type="protein sequence ID" value="GIG19105.1"/>
    <property type="molecule type" value="Genomic_DNA"/>
</dbReference>
<feature type="transmembrane region" description="Helical" evidence="1">
    <location>
        <begin position="42"/>
        <end position="67"/>
    </location>
</feature>
<dbReference type="Proteomes" id="UP000660339">
    <property type="component" value="Unassembled WGS sequence"/>
</dbReference>
<keyword evidence="4" id="KW-1185">Reference proteome</keyword>
<dbReference type="RefSeq" id="WP_166384639.1">
    <property type="nucleotide sequence ID" value="NZ_BAAATT010000039.1"/>
</dbReference>
<evidence type="ECO:0000256" key="1">
    <source>
        <dbReference type="SAM" id="Phobius"/>
    </source>
</evidence>
<dbReference type="InterPro" id="IPR002656">
    <property type="entry name" value="Acyl_transf_3_dom"/>
</dbReference>
<reference evidence="3" key="1">
    <citation type="submission" date="2021-01" db="EMBL/GenBank/DDBJ databases">
        <title>Whole genome shotgun sequence of Catellatospora methionotrophica NBRC 14553.</title>
        <authorList>
            <person name="Komaki H."/>
            <person name="Tamura T."/>
        </authorList>
    </citation>
    <scope>NUCLEOTIDE SEQUENCE</scope>
    <source>
        <strain evidence="3">NBRC 14553</strain>
    </source>
</reference>
<protein>
    <submittedName>
        <fullName evidence="3">Membrane protein</fullName>
    </submittedName>
</protein>
<gene>
    <name evidence="3" type="ORF">Cme02nite_74370</name>
</gene>
<keyword evidence="1" id="KW-1133">Transmembrane helix</keyword>
<feature type="domain" description="Acyltransferase 3" evidence="2">
    <location>
        <begin position="21"/>
        <end position="324"/>
    </location>
</feature>
<dbReference type="GO" id="GO:0016747">
    <property type="term" value="F:acyltransferase activity, transferring groups other than amino-acyl groups"/>
    <property type="evidence" value="ECO:0007669"/>
    <property type="project" value="InterPro"/>
</dbReference>
<comment type="caution">
    <text evidence="3">The sequence shown here is derived from an EMBL/GenBank/DDBJ whole genome shotgun (WGS) entry which is preliminary data.</text>
</comment>
<feature type="transmembrane region" description="Helical" evidence="1">
    <location>
        <begin position="87"/>
        <end position="106"/>
    </location>
</feature>
<evidence type="ECO:0000259" key="2">
    <source>
        <dbReference type="Pfam" id="PF01757"/>
    </source>
</evidence>
<evidence type="ECO:0000313" key="4">
    <source>
        <dbReference type="Proteomes" id="UP000660339"/>
    </source>
</evidence>
<feature type="transmembrane region" description="Helical" evidence="1">
    <location>
        <begin position="241"/>
        <end position="258"/>
    </location>
</feature>
<evidence type="ECO:0000313" key="3">
    <source>
        <dbReference type="EMBL" id="GIG19105.1"/>
    </source>
</evidence>
<organism evidence="3 4">
    <name type="scientific">Catellatospora methionotrophica</name>
    <dbReference type="NCBI Taxonomy" id="121620"/>
    <lineage>
        <taxon>Bacteria</taxon>
        <taxon>Bacillati</taxon>
        <taxon>Actinomycetota</taxon>
        <taxon>Actinomycetes</taxon>
        <taxon>Micromonosporales</taxon>
        <taxon>Micromonosporaceae</taxon>
        <taxon>Catellatospora</taxon>
    </lineage>
</organism>
<feature type="transmembrane region" description="Helical" evidence="1">
    <location>
        <begin position="307"/>
        <end position="328"/>
    </location>
</feature>
<keyword evidence="1" id="KW-0472">Membrane</keyword>
<name>A0A8J3LQR8_9ACTN</name>